<dbReference type="SUPFAM" id="SSF52058">
    <property type="entry name" value="L domain-like"/>
    <property type="match status" value="1"/>
</dbReference>
<keyword evidence="8 14" id="KW-1133">Transmembrane helix</keyword>
<evidence type="ECO:0000256" key="10">
    <source>
        <dbReference type="ARBA" id="ARBA00023136"/>
    </source>
</evidence>
<evidence type="ECO:0000259" key="16">
    <source>
        <dbReference type="SMART" id="SM00013"/>
    </source>
</evidence>
<keyword evidence="5 14" id="KW-0812">Transmembrane</keyword>
<feature type="chain" id="PRO_5027695147" evidence="15">
    <location>
        <begin position="22"/>
        <end position="315"/>
    </location>
</feature>
<dbReference type="GeneID" id="100077043"/>
<dbReference type="OMA" id="WVHLEDE"/>
<dbReference type="Gene3D" id="3.80.10.10">
    <property type="entry name" value="Ribonuclease Inhibitor"/>
    <property type="match status" value="1"/>
</dbReference>
<dbReference type="OrthoDB" id="4691307at2759"/>
<keyword evidence="4" id="KW-0433">Leucine-rich repeat</keyword>
<keyword evidence="7" id="KW-0677">Repeat</keyword>
<dbReference type="HOGENOM" id="CLU_000288_18_10_1"/>
<evidence type="ECO:0000256" key="15">
    <source>
        <dbReference type="SAM" id="SignalP"/>
    </source>
</evidence>
<evidence type="ECO:0000256" key="4">
    <source>
        <dbReference type="ARBA" id="ARBA00022614"/>
    </source>
</evidence>
<keyword evidence="10 14" id="KW-0472">Membrane</keyword>
<dbReference type="STRING" id="9258.ENSOANP00000008729"/>
<evidence type="ECO:0000256" key="8">
    <source>
        <dbReference type="ARBA" id="ARBA00022989"/>
    </source>
</evidence>
<dbReference type="AlphaFoldDB" id="F6X6U8"/>
<evidence type="ECO:0000313" key="17">
    <source>
        <dbReference type="Ensembl" id="ENSOANP00000008729.2"/>
    </source>
</evidence>
<reference evidence="17" key="2">
    <citation type="submission" date="2025-09" db="UniProtKB">
        <authorList>
            <consortium name="Ensembl"/>
        </authorList>
    </citation>
    <scope>IDENTIFICATION</scope>
    <source>
        <strain evidence="17">Glennie</strain>
    </source>
</reference>
<dbReference type="RefSeq" id="XP_007666668.2">
    <property type="nucleotide sequence ID" value="XM_007668478.2"/>
</dbReference>
<dbReference type="SMART" id="SM00369">
    <property type="entry name" value="LRR_TYP"/>
    <property type="match status" value="3"/>
</dbReference>
<evidence type="ECO:0000256" key="13">
    <source>
        <dbReference type="SAM" id="MobiDB-lite"/>
    </source>
</evidence>
<dbReference type="Bgee" id="ENSOANG00000005493">
    <property type="expression patterns" value="Expressed in testis and 2 other cell types or tissues"/>
</dbReference>
<evidence type="ECO:0000256" key="14">
    <source>
        <dbReference type="SAM" id="Phobius"/>
    </source>
</evidence>
<keyword evidence="6 15" id="KW-0732">Signal</keyword>
<gene>
    <name evidence="17" type="primary">LRRC52</name>
</gene>
<evidence type="ECO:0000256" key="6">
    <source>
        <dbReference type="ARBA" id="ARBA00022729"/>
    </source>
</evidence>
<dbReference type="InterPro" id="IPR032675">
    <property type="entry name" value="LRR_dom_sf"/>
</dbReference>
<evidence type="ECO:0000256" key="2">
    <source>
        <dbReference type="ARBA" id="ARBA00022448"/>
    </source>
</evidence>
<dbReference type="GO" id="GO:0051649">
    <property type="term" value="P:establishment of localization in cell"/>
    <property type="evidence" value="ECO:0007669"/>
    <property type="project" value="Ensembl"/>
</dbReference>
<dbReference type="eggNOG" id="KOG0619">
    <property type="taxonomic scope" value="Eukaryota"/>
</dbReference>
<feature type="domain" description="LRRNT" evidence="16">
    <location>
        <begin position="25"/>
        <end position="57"/>
    </location>
</feature>
<dbReference type="InterPro" id="IPR001611">
    <property type="entry name" value="Leu-rich_rpt"/>
</dbReference>
<dbReference type="Pfam" id="PF01462">
    <property type="entry name" value="LRRNT"/>
    <property type="match status" value="1"/>
</dbReference>
<dbReference type="InterPro" id="IPR051432">
    <property type="entry name" value="KCNMA1_auxiliary"/>
</dbReference>
<dbReference type="Ensembl" id="ENSOANT00000008731.2">
    <property type="protein sequence ID" value="ENSOANP00000008729.2"/>
    <property type="gene ID" value="ENSOANG00000005493.2"/>
</dbReference>
<evidence type="ECO:0000256" key="3">
    <source>
        <dbReference type="ARBA" id="ARBA00022475"/>
    </source>
</evidence>
<comment type="subcellular location">
    <subcellularLocation>
        <location evidence="1">Cell membrane</location>
        <topology evidence="1">Single-pass membrane protein</topology>
    </subcellularLocation>
</comment>
<feature type="compositionally biased region" description="Acidic residues" evidence="13">
    <location>
        <begin position="282"/>
        <end position="291"/>
    </location>
</feature>
<keyword evidence="11" id="KW-1015">Disulfide bond</keyword>
<keyword evidence="18" id="KW-1185">Reference proteome</keyword>
<name>F6X6U8_ORNAN</name>
<sequence>MPPPAGPWWPLLLLALGPAAAGSPLCPPLCSCQALEVNCSGLGLEAYPEGLPLSTRRLLLASNRLTFLPAVDLGHLSDLVHLDCRHNLLSEVADFTFAGVGRLVHLDLSFNNLSSLSAESFSSLGALMVLDLSHNPQLASIPRDAFANTTSLRQLDLSSTGLTFLDALTVSQVPSLRSLRLGGNPWICRCNLLGFTIYLLVTHISYPDEQNATCRSPDELEGWPLTQVGNPLRYMCLTHLDRLDYAFLLLIGFCIFSAGTAVAWLTGACAVLYESVTRKTEDDDDDREDAVDPGPAQLLPGAGQADPHALAQNAV</sequence>
<protein>
    <submittedName>
        <fullName evidence="17">Leucine rich repeat containing 52</fullName>
    </submittedName>
</protein>
<evidence type="ECO:0000256" key="5">
    <source>
        <dbReference type="ARBA" id="ARBA00022692"/>
    </source>
</evidence>
<evidence type="ECO:0000313" key="18">
    <source>
        <dbReference type="Proteomes" id="UP000002279"/>
    </source>
</evidence>
<dbReference type="GO" id="GO:0005249">
    <property type="term" value="F:voltage-gated potassium channel activity"/>
    <property type="evidence" value="ECO:0000318"/>
    <property type="project" value="GO_Central"/>
</dbReference>
<feature type="region of interest" description="Disordered" evidence="13">
    <location>
        <begin position="281"/>
        <end position="315"/>
    </location>
</feature>
<feature type="transmembrane region" description="Helical" evidence="14">
    <location>
        <begin position="245"/>
        <end position="273"/>
    </location>
</feature>
<evidence type="ECO:0000256" key="11">
    <source>
        <dbReference type="ARBA" id="ARBA00023157"/>
    </source>
</evidence>
<dbReference type="InterPro" id="IPR003591">
    <property type="entry name" value="Leu-rich_rpt_typical-subtyp"/>
</dbReference>
<dbReference type="PROSITE" id="PS51450">
    <property type="entry name" value="LRR"/>
    <property type="match status" value="1"/>
</dbReference>
<evidence type="ECO:0000256" key="9">
    <source>
        <dbReference type="ARBA" id="ARBA00023065"/>
    </source>
</evidence>
<evidence type="ECO:0000256" key="1">
    <source>
        <dbReference type="ARBA" id="ARBA00004162"/>
    </source>
</evidence>
<keyword evidence="12" id="KW-0407">Ion channel</keyword>
<dbReference type="GO" id="GO:0099104">
    <property type="term" value="F:potassium channel activator activity"/>
    <property type="evidence" value="ECO:0000318"/>
    <property type="project" value="GO_Central"/>
</dbReference>
<evidence type="ECO:0000256" key="12">
    <source>
        <dbReference type="ARBA" id="ARBA00023303"/>
    </source>
</evidence>
<dbReference type="GO" id="GO:0008076">
    <property type="term" value="C:voltage-gated potassium channel complex"/>
    <property type="evidence" value="ECO:0000318"/>
    <property type="project" value="GO_Central"/>
</dbReference>
<keyword evidence="3" id="KW-1003">Cell membrane</keyword>
<evidence type="ECO:0000256" key="7">
    <source>
        <dbReference type="ARBA" id="ARBA00022737"/>
    </source>
</evidence>
<dbReference type="KEGG" id="oaa:100077043"/>
<feature type="signal peptide" evidence="15">
    <location>
        <begin position="1"/>
        <end position="21"/>
    </location>
</feature>
<dbReference type="InterPro" id="IPR000372">
    <property type="entry name" value="LRRNT"/>
</dbReference>
<dbReference type="FunCoup" id="F6X6U8">
    <property type="interactions" value="144"/>
</dbReference>
<dbReference type="PANTHER" id="PTHR46473:SF6">
    <property type="entry name" value="LEUCINE-RICH REPEAT-CONTAINING PROTEIN 52"/>
    <property type="match status" value="1"/>
</dbReference>
<dbReference type="SMART" id="SM00013">
    <property type="entry name" value="LRRNT"/>
    <property type="match status" value="1"/>
</dbReference>
<keyword evidence="2" id="KW-0813">Transport</keyword>
<organism evidence="17 18">
    <name type="scientific">Ornithorhynchus anatinus</name>
    <name type="common">Duckbill platypus</name>
    <dbReference type="NCBI Taxonomy" id="9258"/>
    <lineage>
        <taxon>Eukaryota</taxon>
        <taxon>Metazoa</taxon>
        <taxon>Chordata</taxon>
        <taxon>Craniata</taxon>
        <taxon>Vertebrata</taxon>
        <taxon>Euteleostomi</taxon>
        <taxon>Mammalia</taxon>
        <taxon>Monotremata</taxon>
        <taxon>Ornithorhynchidae</taxon>
        <taxon>Ornithorhynchus</taxon>
    </lineage>
</organism>
<dbReference type="Proteomes" id="UP000002279">
    <property type="component" value="Unplaced"/>
</dbReference>
<proteinExistence type="predicted"/>
<dbReference type="InParanoid" id="F6X6U8"/>
<dbReference type="FunFam" id="3.80.10.10:FF:000015">
    <property type="entry name" value="Leucine rich repeat containing 38"/>
    <property type="match status" value="1"/>
</dbReference>
<reference evidence="17" key="1">
    <citation type="submission" date="2025-08" db="UniProtKB">
        <authorList>
            <consortium name="Ensembl"/>
        </authorList>
    </citation>
    <scope>IDENTIFICATION</scope>
    <source>
        <strain evidence="17">Glennie</strain>
    </source>
</reference>
<accession>F6X6U8</accession>
<dbReference type="CTD" id="440699"/>
<dbReference type="GO" id="GO:0044325">
    <property type="term" value="F:transmembrane transporter binding"/>
    <property type="evidence" value="ECO:0000318"/>
    <property type="project" value="GO_Central"/>
</dbReference>
<dbReference type="GeneTree" id="ENSGT00940000156906"/>
<dbReference type="Pfam" id="PF13855">
    <property type="entry name" value="LRR_8"/>
    <property type="match status" value="1"/>
</dbReference>
<dbReference type="PANTHER" id="PTHR46473">
    <property type="entry name" value="GH08155P"/>
    <property type="match status" value="1"/>
</dbReference>
<keyword evidence="9" id="KW-0406">Ion transport</keyword>